<evidence type="ECO:0000313" key="1">
    <source>
        <dbReference type="EMBL" id="QFS52484.1"/>
    </source>
</evidence>
<gene>
    <name evidence="1" type="ORF">GXM_09978</name>
</gene>
<organism evidence="1 2">
    <name type="scientific">Nostoc sphaeroides CCNUC1</name>
    <dbReference type="NCBI Taxonomy" id="2653204"/>
    <lineage>
        <taxon>Bacteria</taxon>
        <taxon>Bacillati</taxon>
        <taxon>Cyanobacteriota</taxon>
        <taxon>Cyanophyceae</taxon>
        <taxon>Nostocales</taxon>
        <taxon>Nostocaceae</taxon>
        <taxon>Nostoc</taxon>
    </lineage>
</organism>
<evidence type="ECO:0000313" key="2">
    <source>
        <dbReference type="Proteomes" id="UP000326678"/>
    </source>
</evidence>
<keyword evidence="2" id="KW-1185">Reference proteome</keyword>
<sequence>MMNYLDYHTPYVSAHSSSDGVLALFGGDRFCEEMLLPTASKAIANKYRHHPVAIPASTIFARH</sequence>
<accession>A0A5P8WIE2</accession>
<dbReference type="KEGG" id="nsh:GXM_09978"/>
<dbReference type="EMBL" id="CP045228">
    <property type="protein sequence ID" value="QFS52484.1"/>
    <property type="molecule type" value="Genomic_DNA"/>
</dbReference>
<name>A0A5P8WIE2_9NOSO</name>
<dbReference type="RefSeq" id="WP_152592689.1">
    <property type="nucleotide sequence ID" value="NZ_CP045228.1"/>
</dbReference>
<dbReference type="Proteomes" id="UP000326678">
    <property type="component" value="Chromosome pGXM01"/>
</dbReference>
<proteinExistence type="predicted"/>
<dbReference type="AlphaFoldDB" id="A0A5P8WIE2"/>
<protein>
    <submittedName>
        <fullName evidence="1">Uncharacterized protein</fullName>
    </submittedName>
</protein>
<reference evidence="1 2" key="1">
    <citation type="submission" date="2019-10" db="EMBL/GenBank/DDBJ databases">
        <title>Genomic and transcriptomic insights into the perfect genentic adaptation of a filamentous nitrogen-fixing cyanobacterium to rice fields.</title>
        <authorList>
            <person name="Chen Z."/>
        </authorList>
    </citation>
    <scope>NUCLEOTIDE SEQUENCE [LARGE SCALE GENOMIC DNA]</scope>
    <source>
        <strain evidence="1">CCNUC1</strain>
    </source>
</reference>